<sequence length="273" mass="30282">MLRLLSKIIVVSGMLVASALLSGGANAHECRNLWQPTVTTPPAPGAYFICVGFSHEDPSQGYPGEGKKNNIDFFPLWVFGPGDNDFNSLDVSVGDVVEVKATIYYLNSNYNGVTEDSDPPPGYFFTTPGGFEAPIPICDDDKYDNRNKNRCRSFKKELQLTNKVFSEDWWSYRDRVDFVTPFPGTYAFVLSGKLKRKGQQAIEFHSKWVSESPRIPYGPFWNPTGAHHGDPSFYVKAPEFWFSGVAPAGTRAADMHSPSPRPQSALKALLNGN</sequence>
<evidence type="ECO:0000256" key="1">
    <source>
        <dbReference type="SAM" id="MobiDB-lite"/>
    </source>
</evidence>
<feature type="signal peptide" evidence="2">
    <location>
        <begin position="1"/>
        <end position="27"/>
    </location>
</feature>
<dbReference type="RefSeq" id="WP_139223613.1">
    <property type="nucleotide sequence ID" value="NZ_FOSN01000011.1"/>
</dbReference>
<reference evidence="3 4" key="1">
    <citation type="submission" date="2016-10" db="EMBL/GenBank/DDBJ databases">
        <authorList>
            <person name="de Groot N.N."/>
        </authorList>
    </citation>
    <scope>NUCLEOTIDE SEQUENCE [LARGE SCALE GENOMIC DNA]</scope>
    <source>
        <strain evidence="3 4">NE2</strain>
    </source>
</reference>
<feature type="region of interest" description="Disordered" evidence="1">
    <location>
        <begin position="252"/>
        <end position="273"/>
    </location>
</feature>
<organism evidence="3 4">
    <name type="scientific">Methylocapsa palsarum</name>
    <dbReference type="NCBI Taxonomy" id="1612308"/>
    <lineage>
        <taxon>Bacteria</taxon>
        <taxon>Pseudomonadati</taxon>
        <taxon>Pseudomonadota</taxon>
        <taxon>Alphaproteobacteria</taxon>
        <taxon>Hyphomicrobiales</taxon>
        <taxon>Beijerinckiaceae</taxon>
        <taxon>Methylocapsa</taxon>
    </lineage>
</organism>
<evidence type="ECO:0000256" key="2">
    <source>
        <dbReference type="SAM" id="SignalP"/>
    </source>
</evidence>
<evidence type="ECO:0000313" key="4">
    <source>
        <dbReference type="Proteomes" id="UP000198755"/>
    </source>
</evidence>
<keyword evidence="2" id="KW-0732">Signal</keyword>
<dbReference type="AlphaFoldDB" id="A0A1I4AQL1"/>
<feature type="chain" id="PRO_5011493118" evidence="2">
    <location>
        <begin position="28"/>
        <end position="273"/>
    </location>
</feature>
<keyword evidence="4" id="KW-1185">Reference proteome</keyword>
<accession>A0A1I4AQL1</accession>
<evidence type="ECO:0000313" key="3">
    <source>
        <dbReference type="EMBL" id="SFK58227.1"/>
    </source>
</evidence>
<name>A0A1I4AQL1_9HYPH</name>
<proteinExistence type="predicted"/>
<dbReference type="Proteomes" id="UP000198755">
    <property type="component" value="Unassembled WGS sequence"/>
</dbReference>
<protein>
    <submittedName>
        <fullName evidence="3">Uncharacterized protein</fullName>
    </submittedName>
</protein>
<gene>
    <name evidence="3" type="ORF">SAMN05444581_11129</name>
</gene>
<dbReference type="EMBL" id="FOSN01000011">
    <property type="protein sequence ID" value="SFK58227.1"/>
    <property type="molecule type" value="Genomic_DNA"/>
</dbReference>